<reference evidence="9" key="1">
    <citation type="journal article" date="2020" name="bioRxiv">
        <title>A rank-normalized archaeal taxonomy based on genome phylogeny resolves widespread incomplete and uneven classifications.</title>
        <authorList>
            <person name="Rinke C."/>
            <person name="Chuvochina M."/>
            <person name="Mussig A.J."/>
            <person name="Chaumeil P.-A."/>
            <person name="Waite D.W."/>
            <person name="Whitman W.B."/>
            <person name="Parks D.H."/>
            <person name="Hugenholtz P."/>
        </authorList>
    </citation>
    <scope>NUCLEOTIDE SEQUENCE</scope>
    <source>
        <strain evidence="9">UBA8853</strain>
    </source>
</reference>
<dbReference type="SUPFAM" id="SSF54814">
    <property type="entry name" value="Prokaryotic type KH domain (KH-domain type II)"/>
    <property type="match status" value="2"/>
</dbReference>
<keyword evidence="4 6" id="KW-0805">Transcription regulation</keyword>
<dbReference type="InterPro" id="IPR030842">
    <property type="entry name" value="TF_NusA_bacterial"/>
</dbReference>
<dbReference type="GO" id="GO:0006353">
    <property type="term" value="P:DNA-templated transcription termination"/>
    <property type="evidence" value="ECO:0007669"/>
    <property type="project" value="UniProtKB-UniRule"/>
</dbReference>
<evidence type="ECO:0000256" key="2">
    <source>
        <dbReference type="ARBA" id="ARBA00022490"/>
    </source>
</evidence>
<dbReference type="PROSITE" id="PS50084">
    <property type="entry name" value="KH_TYPE_1"/>
    <property type="match status" value="2"/>
</dbReference>
<keyword evidence="2 6" id="KW-0963">Cytoplasm</keyword>
<evidence type="ECO:0000259" key="8">
    <source>
        <dbReference type="SMART" id="SM00322"/>
    </source>
</evidence>
<dbReference type="GO" id="GO:0005829">
    <property type="term" value="C:cytosol"/>
    <property type="evidence" value="ECO:0007669"/>
    <property type="project" value="TreeGrafter"/>
</dbReference>
<dbReference type="CDD" id="cd22530">
    <property type="entry name" value="KH-II_NusA_arch_rpt1"/>
    <property type="match status" value="1"/>
</dbReference>
<keyword evidence="1 6" id="KW-0806">Transcription termination</keyword>
<dbReference type="OMA" id="NTDQIKY"/>
<evidence type="ECO:0000256" key="6">
    <source>
        <dbReference type="HAMAP-Rule" id="MF_00945"/>
    </source>
</evidence>
<dbReference type="GO" id="GO:0003723">
    <property type="term" value="F:RNA binding"/>
    <property type="evidence" value="ECO:0007669"/>
    <property type="project" value="UniProtKB-UniRule"/>
</dbReference>
<keyword evidence="3 7" id="KW-0694">RNA-binding</keyword>
<feature type="domain" description="K Homology" evidence="8">
    <location>
        <begin position="32"/>
        <end position="99"/>
    </location>
</feature>
<evidence type="ECO:0000313" key="9">
    <source>
        <dbReference type="EMBL" id="HII70093.1"/>
    </source>
</evidence>
<dbReference type="FunFam" id="3.30.300.20:FF:000024">
    <property type="entry name" value="Probable transcription termination protein NusA"/>
    <property type="match status" value="1"/>
</dbReference>
<proteinExistence type="inferred from homology"/>
<dbReference type="InterPro" id="IPR004087">
    <property type="entry name" value="KH_dom"/>
</dbReference>
<evidence type="ECO:0000256" key="4">
    <source>
        <dbReference type="ARBA" id="ARBA00023015"/>
    </source>
</evidence>
<dbReference type="RefSeq" id="WP_011019052.1">
    <property type="nucleotide sequence ID" value="NZ_DUJS01000002.1"/>
</dbReference>
<comment type="subcellular location">
    <subcellularLocation>
        <location evidence="6">Cytoplasm</location>
    </subcellularLocation>
</comment>
<dbReference type="PANTHER" id="PTHR22648">
    <property type="entry name" value="TRANSCRIPTION TERMINATION FACTOR NUSA"/>
    <property type="match status" value="1"/>
</dbReference>
<dbReference type="NCBIfam" id="TIGR01952">
    <property type="entry name" value="nusA_arch"/>
    <property type="match status" value="1"/>
</dbReference>
<comment type="function">
    <text evidence="6">Participates in transcription termination.</text>
</comment>
<keyword evidence="5 6" id="KW-0804">Transcription</keyword>
<dbReference type="InterPro" id="IPR015946">
    <property type="entry name" value="KH_dom-like_a/b"/>
</dbReference>
<comment type="similarity">
    <text evidence="6">Belongs to the NusA family.</text>
</comment>
<name>A0A832THA2_9EURY</name>
<accession>A0A832THA2</accession>
<sequence>MAVKLETEQIRMIALFESLTGAHVLDCVIDDEHNRAIFVVKEGQIGLAIGKKGQNVRRVQEQLGMDVEVVEHSEDPEKFIRNALFPARVKSVRVTERGNKKVAIVDVPESERGRVIGKGGRNIKKARILARRHHGIDDIIVT</sequence>
<dbReference type="InterPro" id="IPR010212">
    <property type="entry name" value="NusA_arc"/>
</dbReference>
<dbReference type="HAMAP" id="MF_00945_A">
    <property type="entry name" value="NusA_A"/>
    <property type="match status" value="1"/>
</dbReference>
<dbReference type="Proteomes" id="UP000619545">
    <property type="component" value="Unassembled WGS sequence"/>
</dbReference>
<organism evidence="9 10">
    <name type="scientific">Methanopyrus kandleri</name>
    <dbReference type="NCBI Taxonomy" id="2320"/>
    <lineage>
        <taxon>Archaea</taxon>
        <taxon>Methanobacteriati</taxon>
        <taxon>Methanobacteriota</taxon>
        <taxon>Methanomada group</taxon>
        <taxon>Methanopyri</taxon>
        <taxon>Methanopyrales</taxon>
        <taxon>Methanopyraceae</taxon>
        <taxon>Methanopyrus</taxon>
    </lineage>
</organism>
<dbReference type="InterPro" id="IPR009019">
    <property type="entry name" value="KH_sf_prok-type"/>
</dbReference>
<evidence type="ECO:0000256" key="5">
    <source>
        <dbReference type="ARBA" id="ARBA00023163"/>
    </source>
</evidence>
<evidence type="ECO:0000256" key="3">
    <source>
        <dbReference type="ARBA" id="ARBA00022884"/>
    </source>
</evidence>
<dbReference type="Gene3D" id="3.30.300.20">
    <property type="match status" value="2"/>
</dbReference>
<evidence type="ECO:0000313" key="10">
    <source>
        <dbReference type="Proteomes" id="UP000619545"/>
    </source>
</evidence>
<evidence type="ECO:0000256" key="7">
    <source>
        <dbReference type="PROSITE-ProRule" id="PRU00117"/>
    </source>
</evidence>
<dbReference type="PANTHER" id="PTHR22648:SF0">
    <property type="entry name" value="TRANSCRIPTION TERMINATION_ANTITERMINATION PROTEIN NUSA"/>
    <property type="match status" value="1"/>
</dbReference>
<gene>
    <name evidence="6" type="primary">nusA</name>
    <name evidence="9" type="ORF">HA336_02525</name>
</gene>
<dbReference type="AlphaFoldDB" id="A0A832THA2"/>
<comment type="caution">
    <text evidence="9">The sequence shown here is derived from an EMBL/GenBank/DDBJ whole genome shotgun (WGS) entry which is preliminary data.</text>
</comment>
<dbReference type="GO" id="GO:0031564">
    <property type="term" value="P:transcription antitermination"/>
    <property type="evidence" value="ECO:0007669"/>
    <property type="project" value="InterPro"/>
</dbReference>
<dbReference type="InterPro" id="IPR004044">
    <property type="entry name" value="KH_dom_type_2"/>
</dbReference>
<dbReference type="InterPro" id="IPR004088">
    <property type="entry name" value="KH_dom_type_1"/>
</dbReference>
<evidence type="ECO:0000256" key="1">
    <source>
        <dbReference type="ARBA" id="ARBA00022472"/>
    </source>
</evidence>
<protein>
    <recommendedName>
        <fullName evidence="6">Probable transcription termination protein NusA</fullName>
    </recommendedName>
</protein>
<dbReference type="Pfam" id="PF00013">
    <property type="entry name" value="KH_1"/>
    <property type="match status" value="1"/>
</dbReference>
<dbReference type="Pfam" id="PF07650">
    <property type="entry name" value="KH_2"/>
    <property type="match status" value="1"/>
</dbReference>
<dbReference type="EMBL" id="DUJS01000002">
    <property type="protein sequence ID" value="HII70093.1"/>
    <property type="molecule type" value="Genomic_DNA"/>
</dbReference>
<dbReference type="SMART" id="SM00322">
    <property type="entry name" value="KH"/>
    <property type="match status" value="1"/>
</dbReference>
<dbReference type="CDD" id="cd22531">
    <property type="entry name" value="KH-II_NusA_arch_rpt2"/>
    <property type="match status" value="1"/>
</dbReference>
<dbReference type="GeneID" id="1476783"/>